<protein>
    <recommendedName>
        <fullName evidence="4">D-glucuronyl C5-epimerase C-terminal domain-containing protein</fullName>
    </recommendedName>
</protein>
<keyword evidence="1" id="KW-0812">Transmembrane</keyword>
<evidence type="ECO:0000256" key="1">
    <source>
        <dbReference type="SAM" id="Phobius"/>
    </source>
</evidence>
<dbReference type="AlphaFoldDB" id="A0A1E5G3M9"/>
<keyword evidence="1" id="KW-0472">Membrane</keyword>
<organism evidence="2 3">
    <name type="scientific">Desulfuribacillus alkaliarsenatis</name>
    <dbReference type="NCBI Taxonomy" id="766136"/>
    <lineage>
        <taxon>Bacteria</taxon>
        <taxon>Bacillati</taxon>
        <taxon>Bacillota</taxon>
        <taxon>Desulfuribacillia</taxon>
        <taxon>Desulfuribacillales</taxon>
        <taxon>Desulfuribacillaceae</taxon>
        <taxon>Desulfuribacillus</taxon>
    </lineage>
</organism>
<dbReference type="OrthoDB" id="1736525at2"/>
<gene>
    <name evidence="2" type="ORF">BHF68_13950</name>
</gene>
<evidence type="ECO:0000313" key="2">
    <source>
        <dbReference type="EMBL" id="OEF97697.1"/>
    </source>
</evidence>
<accession>A0A1E5G3M9</accession>
<dbReference type="STRING" id="766136.BHF68_13950"/>
<dbReference type="RefSeq" id="WP_069642567.1">
    <property type="nucleotide sequence ID" value="NZ_MIJE01000005.1"/>
</dbReference>
<evidence type="ECO:0008006" key="4">
    <source>
        <dbReference type="Google" id="ProtNLM"/>
    </source>
</evidence>
<keyword evidence="1" id="KW-1133">Transmembrane helix</keyword>
<comment type="caution">
    <text evidence="2">The sequence shown here is derived from an EMBL/GenBank/DDBJ whole genome shotgun (WGS) entry which is preliminary data.</text>
</comment>
<reference evidence="2 3" key="1">
    <citation type="submission" date="2016-09" db="EMBL/GenBank/DDBJ databases">
        <title>Draft genome sequence for the type strain of Desulfuribacillus alkaliarsenatis AHT28, an obligately anaerobic, sulfidogenic bacterium isolated from Russian soda lake sediments.</title>
        <authorList>
            <person name="Abin C.A."/>
            <person name="Hollibaugh J.T."/>
        </authorList>
    </citation>
    <scope>NUCLEOTIDE SEQUENCE [LARGE SCALE GENOMIC DNA]</scope>
    <source>
        <strain evidence="2 3">AHT28</strain>
    </source>
</reference>
<evidence type="ECO:0000313" key="3">
    <source>
        <dbReference type="Proteomes" id="UP000094296"/>
    </source>
</evidence>
<keyword evidence="3" id="KW-1185">Reference proteome</keyword>
<sequence>MRQLKIDGIALSLIISIFLVTIIILAVGYTFNSYESDTARAIDQSGREITVTIYDDAQEGIVWELPSALSEHFNIRLYSEAADVSFSVDIDNVVFSEENLQTAYMFPILISSIDNQQDKQQPFAKAEVYFRHVDNGDVVYYVTASYLEGTNKEEVADYRLHWEIEERYQEHIDNTKLSDELFYIVYGEVINNAISQWSKVNISDLYISEENYPATLTLPQAASFTDRLRFGMVDVFSSLEHNVFVEHIDLTPATMLEVLGDYRLWKAELPLYSMEGKPMLTEHWGVLSENLASFEAVQESAPVIDEQLQVAAQDVRIADLDRFRKKRHDGIYYEVPNSYTPYEPRSFWLVPAEHIGQRFIRSIREQENAGDHVVGSYLETLAIVSMNHSLKQQTEGGYWLTEPQSNWLHGDYGIEAGFYDTRFSTDAAMFLLDIFNYYRIDRPERSSSIELVELMEVFDAVTEYADFMLWFAEEYSFTTENGGLLVQDYFHPTATHEPTHVSLNHLVTEMNFLLQYYMALFELEHNQSFDSLYTDRGNIYVDTAMRIRLAIHDTEMDWVKDNYDLWYAYMPDGSYGLQDYPRLTRNDLRVGVELVNKVLNEDDNVFRKLIYYKEKYLQENGIPLW</sequence>
<dbReference type="Proteomes" id="UP000094296">
    <property type="component" value="Unassembled WGS sequence"/>
</dbReference>
<proteinExistence type="predicted"/>
<name>A0A1E5G3M9_9FIRM</name>
<dbReference type="EMBL" id="MIJE01000005">
    <property type="protein sequence ID" value="OEF97697.1"/>
    <property type="molecule type" value="Genomic_DNA"/>
</dbReference>
<feature type="transmembrane region" description="Helical" evidence="1">
    <location>
        <begin position="9"/>
        <end position="31"/>
    </location>
</feature>